<keyword evidence="1" id="KW-0472">Membrane</keyword>
<keyword evidence="3" id="KW-1185">Reference proteome</keyword>
<keyword evidence="1" id="KW-0812">Transmembrane</keyword>
<evidence type="ECO:0000256" key="1">
    <source>
        <dbReference type="SAM" id="Phobius"/>
    </source>
</evidence>
<keyword evidence="1" id="KW-1133">Transmembrane helix</keyword>
<evidence type="ECO:0000313" key="3">
    <source>
        <dbReference type="Proteomes" id="UP000582974"/>
    </source>
</evidence>
<sequence length="324" mass="34017">MADGKEGMTVDGGTESAGSGSRMAIVLSAASAGAVVHWLVWLAFVAGTLIAWALMWVMGSLGFVVAFGIGAAALVGVYMAMVRALRASLVPAPKVVTLVTFLPAAGSLVLMLAGVPDSQMEQGWFSRGVAMSLAGAVAAGLAVVLLRRLSSRSAVAVSAVPVLVVAVAYALVMPLIESYQEQRRVSGIIGDVSSDIAVLDSAEWDPNRAAVRDGELRLSYHHGSGMVVILTHWKDGKWGHLNEPPDPAVRYGCDGDDVSCEQQGDMLVLRQDGEVDEVRMVLDDGSVVSLAARGSADVDLRALARNMHQATPHDLEVFADRVAE</sequence>
<dbReference type="Proteomes" id="UP000582974">
    <property type="component" value="Unassembled WGS sequence"/>
</dbReference>
<feature type="transmembrane region" description="Helical" evidence="1">
    <location>
        <begin position="50"/>
        <end position="80"/>
    </location>
</feature>
<dbReference type="AlphaFoldDB" id="A0A838A6W6"/>
<organism evidence="2 3">
    <name type="scientific">Haloechinothrix aidingensis</name>
    <dbReference type="NCBI Taxonomy" id="2752311"/>
    <lineage>
        <taxon>Bacteria</taxon>
        <taxon>Bacillati</taxon>
        <taxon>Actinomycetota</taxon>
        <taxon>Actinomycetes</taxon>
        <taxon>Pseudonocardiales</taxon>
        <taxon>Pseudonocardiaceae</taxon>
        <taxon>Haloechinothrix</taxon>
    </lineage>
</organism>
<comment type="caution">
    <text evidence="2">The sequence shown here is derived from an EMBL/GenBank/DDBJ whole genome shotgun (WGS) entry which is preliminary data.</text>
</comment>
<feature type="transmembrane region" description="Helical" evidence="1">
    <location>
        <begin position="153"/>
        <end position="176"/>
    </location>
</feature>
<feature type="transmembrane region" description="Helical" evidence="1">
    <location>
        <begin position="92"/>
        <end position="112"/>
    </location>
</feature>
<name>A0A838A6W6_9PSEU</name>
<evidence type="ECO:0000313" key="2">
    <source>
        <dbReference type="EMBL" id="MBA0125660.1"/>
    </source>
</evidence>
<protein>
    <submittedName>
        <fullName evidence="2">Uncharacterized protein</fullName>
    </submittedName>
</protein>
<proteinExistence type="predicted"/>
<gene>
    <name evidence="2" type="ORF">H0B56_08930</name>
</gene>
<dbReference type="RefSeq" id="WP_180892526.1">
    <property type="nucleotide sequence ID" value="NZ_JACCKD010000003.1"/>
</dbReference>
<accession>A0A838A6W6</accession>
<feature type="transmembrane region" description="Helical" evidence="1">
    <location>
        <begin position="124"/>
        <end position="146"/>
    </location>
</feature>
<dbReference type="EMBL" id="JACCKD010000003">
    <property type="protein sequence ID" value="MBA0125660.1"/>
    <property type="molecule type" value="Genomic_DNA"/>
</dbReference>
<reference evidence="2 3" key="1">
    <citation type="submission" date="2020-07" db="EMBL/GenBank/DDBJ databases">
        <title>Genome of Haloechinothrix sp.</title>
        <authorList>
            <person name="Tang S.-K."/>
            <person name="Yang L."/>
            <person name="Zhu W.-Y."/>
        </authorList>
    </citation>
    <scope>NUCLEOTIDE SEQUENCE [LARGE SCALE GENOMIC DNA]</scope>
    <source>
        <strain evidence="2 3">YIM 98757</strain>
    </source>
</reference>